<reference evidence="1 2" key="1">
    <citation type="submission" date="2019-06" db="EMBL/GenBank/DDBJ databases">
        <title>Sequencing the genomes of 1000 actinobacteria strains.</title>
        <authorList>
            <person name="Klenk H.-P."/>
        </authorList>
    </citation>
    <scope>NUCLEOTIDE SEQUENCE [LARGE SCALE GENOMIC DNA]</scope>
    <source>
        <strain evidence="1 2">DSM 18935</strain>
    </source>
</reference>
<dbReference type="EMBL" id="VIUW01000004">
    <property type="protein sequence ID" value="TWD13663.1"/>
    <property type="molecule type" value="Genomic_DNA"/>
</dbReference>
<gene>
    <name evidence="1" type="ORF">FB557_2293</name>
</gene>
<protein>
    <submittedName>
        <fullName evidence="1">Uncharacterized protein DUF1059</fullName>
    </submittedName>
</protein>
<keyword evidence="2" id="KW-1185">Reference proteome</keyword>
<dbReference type="AlphaFoldDB" id="A0A560W7Q3"/>
<evidence type="ECO:0000313" key="1">
    <source>
        <dbReference type="EMBL" id="TWD13663.1"/>
    </source>
</evidence>
<sequence>MKTITCRQLGGPCDLQHRGETGDEVIQAQDKHLKEMEAAGDAAHQPARDDMKARWLHPKRSLGWYRDTKRAFDELPED</sequence>
<dbReference type="Proteomes" id="UP000315628">
    <property type="component" value="Unassembled WGS sequence"/>
</dbReference>
<accession>A0A560W7Q3</accession>
<dbReference type="RefSeq" id="WP_144857745.1">
    <property type="nucleotide sequence ID" value="NZ_BAAAYT010000002.1"/>
</dbReference>
<dbReference type="OrthoDB" id="1450972at2"/>
<dbReference type="Pfam" id="PF06348">
    <property type="entry name" value="DUF1059"/>
    <property type="match status" value="1"/>
</dbReference>
<organism evidence="1 2">
    <name type="scientific">Marihabitans asiaticum</name>
    <dbReference type="NCBI Taxonomy" id="415218"/>
    <lineage>
        <taxon>Bacteria</taxon>
        <taxon>Bacillati</taxon>
        <taxon>Actinomycetota</taxon>
        <taxon>Actinomycetes</taxon>
        <taxon>Micrococcales</taxon>
        <taxon>Intrasporangiaceae</taxon>
        <taxon>Marihabitans</taxon>
    </lineage>
</organism>
<evidence type="ECO:0000313" key="2">
    <source>
        <dbReference type="Proteomes" id="UP000315628"/>
    </source>
</evidence>
<comment type="caution">
    <text evidence="1">The sequence shown here is derived from an EMBL/GenBank/DDBJ whole genome shotgun (WGS) entry which is preliminary data.</text>
</comment>
<dbReference type="InterPro" id="IPR009409">
    <property type="entry name" value="DUF1059"/>
</dbReference>
<proteinExistence type="predicted"/>
<name>A0A560W7Q3_9MICO</name>